<reference evidence="9" key="1">
    <citation type="journal article" date="2019" name="Int. J. Syst. Evol. Microbiol.">
        <title>The Global Catalogue of Microorganisms (GCM) 10K type strain sequencing project: providing services to taxonomists for standard genome sequencing and annotation.</title>
        <authorList>
            <consortium name="The Broad Institute Genomics Platform"/>
            <consortium name="The Broad Institute Genome Sequencing Center for Infectious Disease"/>
            <person name="Wu L."/>
            <person name="Ma J."/>
        </authorList>
    </citation>
    <scope>NUCLEOTIDE SEQUENCE [LARGE SCALE GENOMIC DNA]</scope>
    <source>
        <strain evidence="9">JCM 14046</strain>
    </source>
</reference>
<proteinExistence type="inferred from homology"/>
<feature type="domain" description="RNA polymerase sigma-70 region 2" evidence="6">
    <location>
        <begin position="14"/>
        <end position="80"/>
    </location>
</feature>
<feature type="domain" description="RNA polymerase sigma factor 70 region 4 type 2" evidence="7">
    <location>
        <begin position="112"/>
        <end position="161"/>
    </location>
</feature>
<dbReference type="NCBIfam" id="TIGR02937">
    <property type="entry name" value="sigma70-ECF"/>
    <property type="match status" value="1"/>
</dbReference>
<evidence type="ECO:0000256" key="2">
    <source>
        <dbReference type="ARBA" id="ARBA00023015"/>
    </source>
</evidence>
<dbReference type="Pfam" id="PF04542">
    <property type="entry name" value="Sigma70_r2"/>
    <property type="match status" value="1"/>
</dbReference>
<evidence type="ECO:0000313" key="9">
    <source>
        <dbReference type="Proteomes" id="UP001501612"/>
    </source>
</evidence>
<feature type="region of interest" description="Disordered" evidence="5">
    <location>
        <begin position="163"/>
        <end position="183"/>
    </location>
</feature>
<comment type="similarity">
    <text evidence="1">Belongs to the sigma-70 factor family. ECF subfamily.</text>
</comment>
<keyword evidence="9" id="KW-1185">Reference proteome</keyword>
<dbReference type="InterPro" id="IPR013324">
    <property type="entry name" value="RNA_pol_sigma_r3/r4-like"/>
</dbReference>
<dbReference type="PANTHER" id="PTHR43133:SF25">
    <property type="entry name" value="RNA POLYMERASE SIGMA FACTOR RFAY-RELATED"/>
    <property type="match status" value="1"/>
</dbReference>
<evidence type="ECO:0000256" key="3">
    <source>
        <dbReference type="ARBA" id="ARBA00023082"/>
    </source>
</evidence>
<sequence length="183" mass="20415">MSDTSPDEDRLTRLFEQYAVRLRLYARRQVGAAEADDLVAEAFVVALRRPEALPDGDAEVWPWLVGTARRLAANHRRRLATRDRHWQEVVREHWRNGAGSPEVAVAERDACLAALAALPAADRELLLLVAWEGLTADQAARVLDVRRGTLAVRLHRARRRLAALTDGPTDQPPTLLRPAAAQE</sequence>
<dbReference type="Gene3D" id="1.10.10.10">
    <property type="entry name" value="Winged helix-like DNA-binding domain superfamily/Winged helix DNA-binding domain"/>
    <property type="match status" value="1"/>
</dbReference>
<gene>
    <name evidence="8" type="ORF">GCM10009737_26110</name>
</gene>
<evidence type="ECO:0000259" key="7">
    <source>
        <dbReference type="Pfam" id="PF08281"/>
    </source>
</evidence>
<name>A0ABP5AUW7_9ACTN</name>
<dbReference type="InterPro" id="IPR039425">
    <property type="entry name" value="RNA_pol_sigma-70-like"/>
</dbReference>
<dbReference type="PANTHER" id="PTHR43133">
    <property type="entry name" value="RNA POLYMERASE ECF-TYPE SIGMA FACTO"/>
    <property type="match status" value="1"/>
</dbReference>
<keyword evidence="2" id="KW-0805">Transcription regulation</keyword>
<dbReference type="Pfam" id="PF08281">
    <property type="entry name" value="Sigma70_r4_2"/>
    <property type="match status" value="1"/>
</dbReference>
<evidence type="ECO:0000313" key="8">
    <source>
        <dbReference type="EMBL" id="GAA1923207.1"/>
    </source>
</evidence>
<evidence type="ECO:0000256" key="1">
    <source>
        <dbReference type="ARBA" id="ARBA00010641"/>
    </source>
</evidence>
<dbReference type="SUPFAM" id="SSF88946">
    <property type="entry name" value="Sigma2 domain of RNA polymerase sigma factors"/>
    <property type="match status" value="1"/>
</dbReference>
<organism evidence="8 9">
    <name type="scientific">Nocardioides lentus</name>
    <dbReference type="NCBI Taxonomy" id="338077"/>
    <lineage>
        <taxon>Bacteria</taxon>
        <taxon>Bacillati</taxon>
        <taxon>Actinomycetota</taxon>
        <taxon>Actinomycetes</taxon>
        <taxon>Propionibacteriales</taxon>
        <taxon>Nocardioidaceae</taxon>
        <taxon>Nocardioides</taxon>
    </lineage>
</organism>
<accession>A0ABP5AUW7</accession>
<dbReference type="InterPro" id="IPR014284">
    <property type="entry name" value="RNA_pol_sigma-70_dom"/>
</dbReference>
<protein>
    <submittedName>
        <fullName evidence="8">RNA polymerase sigma factor</fullName>
    </submittedName>
</protein>
<comment type="caution">
    <text evidence="8">The sequence shown here is derived from an EMBL/GenBank/DDBJ whole genome shotgun (WGS) entry which is preliminary data.</text>
</comment>
<dbReference type="Gene3D" id="1.10.1740.10">
    <property type="match status" value="1"/>
</dbReference>
<dbReference type="EMBL" id="BAAAMY010000005">
    <property type="protein sequence ID" value="GAA1923207.1"/>
    <property type="molecule type" value="Genomic_DNA"/>
</dbReference>
<evidence type="ECO:0000256" key="4">
    <source>
        <dbReference type="ARBA" id="ARBA00023163"/>
    </source>
</evidence>
<dbReference type="RefSeq" id="WP_344007887.1">
    <property type="nucleotide sequence ID" value="NZ_BAAAMY010000005.1"/>
</dbReference>
<dbReference type="InterPro" id="IPR013249">
    <property type="entry name" value="RNA_pol_sigma70_r4_t2"/>
</dbReference>
<evidence type="ECO:0000259" key="6">
    <source>
        <dbReference type="Pfam" id="PF04542"/>
    </source>
</evidence>
<keyword evidence="3" id="KW-0731">Sigma factor</keyword>
<dbReference type="Proteomes" id="UP001501612">
    <property type="component" value="Unassembled WGS sequence"/>
</dbReference>
<dbReference type="InterPro" id="IPR036388">
    <property type="entry name" value="WH-like_DNA-bd_sf"/>
</dbReference>
<evidence type="ECO:0000256" key="5">
    <source>
        <dbReference type="SAM" id="MobiDB-lite"/>
    </source>
</evidence>
<dbReference type="InterPro" id="IPR013325">
    <property type="entry name" value="RNA_pol_sigma_r2"/>
</dbReference>
<dbReference type="SUPFAM" id="SSF88659">
    <property type="entry name" value="Sigma3 and sigma4 domains of RNA polymerase sigma factors"/>
    <property type="match status" value="1"/>
</dbReference>
<keyword evidence="4" id="KW-0804">Transcription</keyword>
<dbReference type="InterPro" id="IPR007627">
    <property type="entry name" value="RNA_pol_sigma70_r2"/>
</dbReference>